<feature type="transmembrane region" description="Helical" evidence="7">
    <location>
        <begin position="475"/>
        <end position="494"/>
    </location>
</feature>
<comment type="caution">
    <text evidence="9">The sequence shown here is derived from an EMBL/GenBank/DDBJ whole genome shotgun (WGS) entry which is preliminary data.</text>
</comment>
<feature type="region of interest" description="Disordered" evidence="6">
    <location>
        <begin position="129"/>
        <end position="171"/>
    </location>
</feature>
<dbReference type="Proteomes" id="UP001596417">
    <property type="component" value="Unassembled WGS sequence"/>
</dbReference>
<gene>
    <name evidence="9" type="ORF">ACFQL7_06775</name>
</gene>
<dbReference type="PANTHER" id="PTHR33406:SF13">
    <property type="entry name" value="MEMBRANE PROTEIN YDFJ"/>
    <property type="match status" value="1"/>
</dbReference>
<evidence type="ECO:0000256" key="3">
    <source>
        <dbReference type="ARBA" id="ARBA00022692"/>
    </source>
</evidence>
<feature type="transmembrane region" description="Helical" evidence="7">
    <location>
        <begin position="311"/>
        <end position="332"/>
    </location>
</feature>
<organism evidence="9 10">
    <name type="scientific">Halocatena marina</name>
    <dbReference type="NCBI Taxonomy" id="2934937"/>
    <lineage>
        <taxon>Archaea</taxon>
        <taxon>Methanobacteriati</taxon>
        <taxon>Methanobacteriota</taxon>
        <taxon>Stenosarchaea group</taxon>
        <taxon>Halobacteria</taxon>
        <taxon>Halobacteriales</taxon>
        <taxon>Natronomonadaceae</taxon>
        <taxon>Halocatena</taxon>
    </lineage>
</organism>
<dbReference type="PROSITE" id="PS50156">
    <property type="entry name" value="SSD"/>
    <property type="match status" value="1"/>
</dbReference>
<feature type="transmembrane region" description="Helical" evidence="7">
    <location>
        <begin position="380"/>
        <end position="400"/>
    </location>
</feature>
<evidence type="ECO:0000256" key="1">
    <source>
        <dbReference type="ARBA" id="ARBA00004651"/>
    </source>
</evidence>
<dbReference type="Gene3D" id="1.20.1640.10">
    <property type="entry name" value="Multidrug efflux transporter AcrB transmembrane domain"/>
    <property type="match status" value="1"/>
</dbReference>
<proteinExistence type="predicted"/>
<feature type="transmembrane region" description="Helical" evidence="7">
    <location>
        <begin position="412"/>
        <end position="434"/>
    </location>
</feature>
<dbReference type="GO" id="GO:0005886">
    <property type="term" value="C:plasma membrane"/>
    <property type="evidence" value="ECO:0007669"/>
    <property type="project" value="UniProtKB-SubCell"/>
</dbReference>
<dbReference type="InterPro" id="IPR050545">
    <property type="entry name" value="Mycobact_MmpL"/>
</dbReference>
<evidence type="ECO:0000256" key="5">
    <source>
        <dbReference type="ARBA" id="ARBA00023136"/>
    </source>
</evidence>
<comment type="subcellular location">
    <subcellularLocation>
        <location evidence="1">Cell membrane</location>
        <topology evidence="1">Multi-pass membrane protein</topology>
    </subcellularLocation>
</comment>
<dbReference type="InterPro" id="IPR004869">
    <property type="entry name" value="MMPL_dom"/>
</dbReference>
<dbReference type="AlphaFoldDB" id="A0ABD5YJM5"/>
<evidence type="ECO:0000313" key="9">
    <source>
        <dbReference type="EMBL" id="MFC7189588.1"/>
    </source>
</evidence>
<evidence type="ECO:0000313" key="10">
    <source>
        <dbReference type="Proteomes" id="UP001596417"/>
    </source>
</evidence>
<keyword evidence="10" id="KW-1185">Reference proteome</keyword>
<evidence type="ECO:0000256" key="7">
    <source>
        <dbReference type="SAM" id="Phobius"/>
    </source>
</evidence>
<name>A0ABD5YJM5_9EURY</name>
<protein>
    <submittedName>
        <fullName evidence="9">RND family transporter</fullName>
    </submittedName>
</protein>
<sequence length="653" mass="72219">MDWSKRLARFITDHSRSVITVLFVATLIIGAGSVHVEESTSFESVEGQSTVIEKNGYVQQHFGGDRNRTTQVLVVTRNETGDVLSKSSLIRSLSYQQSLRENQTVNRTLVDETPITSVASIVGQAAVLQDQQTDRQRGKIPRGHTQTADTDRPESANATRSSQEASTPPIDEQIKQLESMNATEIDRLVTNLFSEDTTSPLGEVGLQLLSKHYEPGTDTADARMMVINQRTAVDTTSGATLTDRTTDAQVAVRDLAESRDSAHDHAIFGHGYMTIEETNSMADSFAIIGPLTLLFVLGTLLFAYRDLLDITLGFFGIFLVLLWTFGFMGWAGMTFNQMMIAVPVLLIGLSIDYSIHIVMRYREEQAEDNRSIRDAMRHSVSKVGVALALVTATTAIGFLTNVTSSLPAVQNFGIVSAVGIVSALVIFGAFIPALKIELDSLLERFGFEREKRAVGTDKSRLNWLLMLGVRAARRAPLVVLLTIVLVSAGSAYAGTQVGSSFSEEQFIADDPPEWTESLPDSLAPSNYTVKENLHYIQSNFQSPEKQTTVLIEGAVTTPKTLKQLNKTERRPPNRRQRTSDRVESLPYTRHYRWLIKLHTEIKLLTKLYVQPTSTTMASPTGTSLQFTTRCSERHPIKQASCFTVTMENTRLSG</sequence>
<dbReference type="RefSeq" id="WP_390205055.1">
    <property type="nucleotide sequence ID" value="NZ_JBHTAX010000001.1"/>
</dbReference>
<dbReference type="PANTHER" id="PTHR33406">
    <property type="entry name" value="MEMBRANE PROTEIN MJ1562-RELATED"/>
    <property type="match status" value="1"/>
</dbReference>
<dbReference type="SUPFAM" id="SSF82866">
    <property type="entry name" value="Multidrug efflux transporter AcrB transmembrane domain"/>
    <property type="match status" value="1"/>
</dbReference>
<feature type="domain" description="SSD" evidence="8">
    <location>
        <begin position="313"/>
        <end position="437"/>
    </location>
</feature>
<feature type="compositionally biased region" description="Polar residues" evidence="6">
    <location>
        <begin position="156"/>
        <end position="166"/>
    </location>
</feature>
<feature type="transmembrane region" description="Helical" evidence="7">
    <location>
        <begin position="338"/>
        <end position="359"/>
    </location>
</feature>
<keyword evidence="2" id="KW-1003">Cell membrane</keyword>
<feature type="transmembrane region" description="Helical" evidence="7">
    <location>
        <begin position="285"/>
        <end position="304"/>
    </location>
</feature>
<evidence type="ECO:0000256" key="4">
    <source>
        <dbReference type="ARBA" id="ARBA00022989"/>
    </source>
</evidence>
<evidence type="ECO:0000256" key="6">
    <source>
        <dbReference type="SAM" id="MobiDB-lite"/>
    </source>
</evidence>
<keyword evidence="3 7" id="KW-0812">Transmembrane</keyword>
<dbReference type="Pfam" id="PF03176">
    <property type="entry name" value="MMPL"/>
    <property type="match status" value="1"/>
</dbReference>
<dbReference type="InterPro" id="IPR000731">
    <property type="entry name" value="SSD"/>
</dbReference>
<keyword evidence="4 7" id="KW-1133">Transmembrane helix</keyword>
<evidence type="ECO:0000259" key="8">
    <source>
        <dbReference type="PROSITE" id="PS50156"/>
    </source>
</evidence>
<keyword evidence="5 7" id="KW-0472">Membrane</keyword>
<dbReference type="EMBL" id="JBHTAX010000001">
    <property type="protein sequence ID" value="MFC7189588.1"/>
    <property type="molecule type" value="Genomic_DNA"/>
</dbReference>
<reference evidence="9 10" key="1">
    <citation type="journal article" date="2019" name="Int. J. Syst. Evol. Microbiol.">
        <title>The Global Catalogue of Microorganisms (GCM) 10K type strain sequencing project: providing services to taxonomists for standard genome sequencing and annotation.</title>
        <authorList>
            <consortium name="The Broad Institute Genomics Platform"/>
            <consortium name="The Broad Institute Genome Sequencing Center for Infectious Disease"/>
            <person name="Wu L."/>
            <person name="Ma J."/>
        </authorList>
    </citation>
    <scope>NUCLEOTIDE SEQUENCE [LARGE SCALE GENOMIC DNA]</scope>
    <source>
        <strain evidence="9 10">RDMS1</strain>
    </source>
</reference>
<accession>A0ABD5YJM5</accession>
<evidence type="ECO:0000256" key="2">
    <source>
        <dbReference type="ARBA" id="ARBA00022475"/>
    </source>
</evidence>